<dbReference type="SUPFAM" id="SSF56601">
    <property type="entry name" value="beta-lactamase/transpeptidase-like"/>
    <property type="match status" value="1"/>
</dbReference>
<dbReference type="InterPro" id="IPR050515">
    <property type="entry name" value="Beta-lactam/transpept"/>
</dbReference>
<dbReference type="InterPro" id="IPR054120">
    <property type="entry name" value="PBPA_dimer"/>
</dbReference>
<dbReference type="EMBL" id="SMAA01000022">
    <property type="protein sequence ID" value="TCS76453.1"/>
    <property type="molecule type" value="Genomic_DNA"/>
</dbReference>
<dbReference type="Gene3D" id="3.90.1310.10">
    <property type="entry name" value="Penicillin-binding protein 2a (Domain 2)"/>
    <property type="match status" value="1"/>
</dbReference>
<keyword evidence="3" id="KW-0808">Transferase</keyword>
<dbReference type="RefSeq" id="WP_243642188.1">
    <property type="nucleotide sequence ID" value="NZ_SMAA01000022.1"/>
</dbReference>
<dbReference type="Proteomes" id="UP000295188">
    <property type="component" value="Unassembled WGS sequence"/>
</dbReference>
<evidence type="ECO:0000313" key="4">
    <source>
        <dbReference type="Proteomes" id="UP000295188"/>
    </source>
</evidence>
<dbReference type="Gene3D" id="3.40.710.10">
    <property type="entry name" value="DD-peptidase/beta-lactamase superfamily"/>
    <property type="match status" value="1"/>
</dbReference>
<dbReference type="Pfam" id="PF21922">
    <property type="entry name" value="PBP_dimer_2"/>
    <property type="match status" value="1"/>
</dbReference>
<dbReference type="GO" id="GO:0008658">
    <property type="term" value="F:penicillin binding"/>
    <property type="evidence" value="ECO:0007669"/>
    <property type="project" value="InterPro"/>
</dbReference>
<dbReference type="Pfam" id="PF00905">
    <property type="entry name" value="Transpeptidase"/>
    <property type="match status" value="1"/>
</dbReference>
<proteinExistence type="predicted"/>
<gene>
    <name evidence="3" type="ORF">EDC37_12224</name>
</gene>
<dbReference type="GO" id="GO:0071972">
    <property type="term" value="F:peptidoglycan L,D-transpeptidase activity"/>
    <property type="evidence" value="ECO:0007669"/>
    <property type="project" value="TreeGrafter"/>
</dbReference>
<dbReference type="InterPro" id="IPR012338">
    <property type="entry name" value="Beta-lactam/transpept-like"/>
</dbReference>
<dbReference type="GO" id="GO:0005886">
    <property type="term" value="C:plasma membrane"/>
    <property type="evidence" value="ECO:0007669"/>
    <property type="project" value="TreeGrafter"/>
</dbReference>
<keyword evidence="4" id="KW-1185">Reference proteome</keyword>
<dbReference type="InterPro" id="IPR001460">
    <property type="entry name" value="PCN-bd_Tpept"/>
</dbReference>
<evidence type="ECO:0000313" key="3">
    <source>
        <dbReference type="EMBL" id="TCS76453.1"/>
    </source>
</evidence>
<dbReference type="PANTHER" id="PTHR30627:SF24">
    <property type="entry name" value="PENICILLIN-BINDING PROTEIN 4B"/>
    <property type="match status" value="1"/>
</dbReference>
<accession>A0A4R3K2I3</accession>
<feature type="domain" description="Penicillin-binding protein transpeptidase" evidence="1">
    <location>
        <begin position="159"/>
        <end position="464"/>
    </location>
</feature>
<organism evidence="3 4">
    <name type="scientific">Pectinatus cerevisiiphilus</name>
    <dbReference type="NCBI Taxonomy" id="86956"/>
    <lineage>
        <taxon>Bacteria</taxon>
        <taxon>Bacillati</taxon>
        <taxon>Bacillota</taxon>
        <taxon>Negativicutes</taxon>
        <taxon>Selenomonadales</taxon>
        <taxon>Selenomonadaceae</taxon>
        <taxon>Pectinatus</taxon>
    </lineage>
</organism>
<name>A0A4R3K2I3_9FIRM</name>
<dbReference type="AlphaFoldDB" id="A0A4R3K2I3"/>
<dbReference type="PANTHER" id="PTHR30627">
    <property type="entry name" value="PEPTIDOGLYCAN D,D-TRANSPEPTIDASE"/>
    <property type="match status" value="1"/>
</dbReference>
<protein>
    <submittedName>
        <fullName evidence="3">Peptidoglycan glycosyltransferase</fullName>
    </submittedName>
</protein>
<evidence type="ECO:0000259" key="2">
    <source>
        <dbReference type="Pfam" id="PF21922"/>
    </source>
</evidence>
<comment type="caution">
    <text evidence="3">The sequence shown here is derived from an EMBL/GenBank/DDBJ whole genome shotgun (WGS) entry which is preliminary data.</text>
</comment>
<dbReference type="GO" id="GO:0016740">
    <property type="term" value="F:transferase activity"/>
    <property type="evidence" value="ECO:0007669"/>
    <property type="project" value="UniProtKB-KW"/>
</dbReference>
<feature type="domain" description="Penicillin binding protein A dimerisation" evidence="2">
    <location>
        <begin position="58"/>
        <end position="116"/>
    </location>
</feature>
<reference evidence="3 4" key="1">
    <citation type="submission" date="2019-03" db="EMBL/GenBank/DDBJ databases">
        <title>Genomic Encyclopedia of Type Strains, Phase IV (KMG-IV): sequencing the most valuable type-strain genomes for metagenomic binning, comparative biology and taxonomic classification.</title>
        <authorList>
            <person name="Goeker M."/>
        </authorList>
    </citation>
    <scope>NUCLEOTIDE SEQUENCE [LARGE SCALE GENOMIC DNA]</scope>
    <source>
        <strain evidence="3 4">DSM 20467</strain>
    </source>
</reference>
<evidence type="ECO:0000259" key="1">
    <source>
        <dbReference type="Pfam" id="PF00905"/>
    </source>
</evidence>
<dbReference type="GO" id="GO:0071555">
    <property type="term" value="P:cell wall organization"/>
    <property type="evidence" value="ECO:0007669"/>
    <property type="project" value="TreeGrafter"/>
</dbReference>
<sequence>MRANNNINKNMFRILRIFIVLFLVLAANLSYIQIVKSDWYTNNPLNPRIANKENSTLRGDILDRNNVKIAYSKKENQSATRVYPYGALFANSVGYFGKRIGSAGIEQTENSSLSGVNMVLHQLGPLEQLFAADKGNTIRLTLDEKMQKAAWDAMQNKRGAVVILDTNTGAVRAMVSQPSFDPNSVEKDWDSLRTDAQSPLLNRATQGLYPPGSAIKPMMADAALEQGAITTTERVDCGPYYDLGNGQKIYEADNAVYGNINLEEGIIHSSNVMFAGLAVKMGDKGLESAFKRFGFYDDLKTDFAEQKAHLSDFPNLSKGETAQVGIGQADLLISPLRMAMLASAFGNQGKMMKPYIVDEITSPGGAVIQKGMPSVFKEVTTADRANIINSYMENEVLKGTGRNAAVKGVIVAGKTGTAENPLGADHAWFIGTAQLKTEKISFAIILENSGFGGAEAAPIIRNVINTMLKED</sequence>